<dbReference type="SUPFAM" id="SSF49785">
    <property type="entry name" value="Galactose-binding domain-like"/>
    <property type="match status" value="1"/>
</dbReference>
<dbReference type="Gene3D" id="2.60.120.260">
    <property type="entry name" value="Galactose-binding domain-like"/>
    <property type="match status" value="1"/>
</dbReference>
<comment type="caution">
    <text evidence="6">The sequence shown here is derived from an EMBL/GenBank/DDBJ whole genome shotgun (WGS) entry which is preliminary data.</text>
</comment>
<sequence length="928" mass="103172">MRRPRTTLRPVVIGLMLLPAASRAEDSAPDAFFEATIRPILAERCQSCHDSDAPEAGLSLSSRAALLSGGDSGPAAEPGDPEASLIVEAIRYDSYVQMPPNGKLPPDEIAALERWIELGLPWPGSPDEEASSAREEEPHWSFLPIREPPPPEVDHRDLARSPIDRFILRRLEAEGLSPSPEADRRTLIRRVCLDLIGLPPTPEEVDAFLDDDRPDAFERLVDRLLASPHYGERQAQHWLDVIRWAETWGFETNSPRPNSWPYRDWVIRAINDDLPYDRFLFHQLAGDLVSDDAATGLLVSGPANLPGQIGKDEESMRQARQDELDETVRTVGEAFLGLTIGCARCHSHKFDPISQRDYYAFQAVFSGLRYGDRRLRGPEDDRWASQAAEMAGTIQSLRDQLEERRLSLGLRPPLSPSYQEDCFDPIEATAVRITILATHNNGRASLDELEVWSADPEPVNVALSSRGGRASASSFALENQTRHPDNLIDGKTLEEGAFPWIVAQAGPAWARVDLAEPTRIDRIAWRRGYDGFPTDYEVEVLLPDGSWLAVSNSRDRLLHEEDRRAADAVTLSRVEPEEVAGLVSLLAEIRRLDGERSRLAAGPQVFSGLFGSPEPTYLLRRGDPMQRLDPVPPDAPDILGSLDLPPDAPDPERRAALARHLTDPSHPLTARVMVNRVWQSHFGTGLVSTPSDFGRMGQPPSHPELLDWLAAEFVRGGWSVKRLHRLIVTSATYRQASTPRTDAIAVDADSRLLWRFPPRRLEAEAIRDAILRVSGSLNDQMEGPGFDFFNQKGGLSDYIPVERFGPDGWRRMIYATKIRMQSVDVFGAFDCPDAGQMTPKRSQSITPIQALGLWNSPFALHQSSRFADRVRDEAGAELADQIDRAVRLALGRPPTDDEADSLAALALEHGLEQACRVLLNTNEFVLIP</sequence>
<evidence type="ECO:0000259" key="5">
    <source>
        <dbReference type="Pfam" id="PF07635"/>
    </source>
</evidence>
<dbReference type="InterPro" id="IPR022655">
    <property type="entry name" value="DUF1553"/>
</dbReference>
<feature type="domain" description="Cytochrome C Planctomycete-type" evidence="5">
    <location>
        <begin position="45"/>
        <end position="102"/>
    </location>
</feature>
<evidence type="ECO:0000313" key="6">
    <source>
        <dbReference type="EMBL" id="RUL84682.1"/>
    </source>
</evidence>
<dbReference type="InterPro" id="IPR036909">
    <property type="entry name" value="Cyt_c-like_dom_sf"/>
</dbReference>
<dbReference type="PANTHER" id="PTHR35889:SF3">
    <property type="entry name" value="F-BOX DOMAIN-CONTAINING PROTEIN"/>
    <property type="match status" value="1"/>
</dbReference>
<evidence type="ECO:0000313" key="7">
    <source>
        <dbReference type="Proteomes" id="UP000280296"/>
    </source>
</evidence>
<dbReference type="Pfam" id="PF07635">
    <property type="entry name" value="PSCyt1"/>
    <property type="match status" value="1"/>
</dbReference>
<accession>A0A432MF98</accession>
<evidence type="ECO:0000256" key="2">
    <source>
        <dbReference type="SAM" id="SignalP"/>
    </source>
</evidence>
<dbReference type="Pfam" id="PF07587">
    <property type="entry name" value="PSD1"/>
    <property type="match status" value="1"/>
</dbReference>
<dbReference type="PANTHER" id="PTHR35889">
    <property type="entry name" value="CYCLOINULO-OLIGOSACCHARIDE FRUCTANOTRANSFERASE-RELATED"/>
    <property type="match status" value="1"/>
</dbReference>
<dbReference type="InterPro" id="IPR011444">
    <property type="entry name" value="DUF1549"/>
</dbReference>
<dbReference type="InterPro" id="IPR011429">
    <property type="entry name" value="Cyt_c_Planctomycete-type"/>
</dbReference>
<dbReference type="InterPro" id="IPR008979">
    <property type="entry name" value="Galactose-bd-like_sf"/>
</dbReference>
<dbReference type="EMBL" id="RYZH01000046">
    <property type="protein sequence ID" value="RUL84682.1"/>
    <property type="molecule type" value="Genomic_DNA"/>
</dbReference>
<dbReference type="AlphaFoldDB" id="A0A432MF98"/>
<dbReference type="GO" id="GO:0009055">
    <property type="term" value="F:electron transfer activity"/>
    <property type="evidence" value="ECO:0007669"/>
    <property type="project" value="InterPro"/>
</dbReference>
<dbReference type="Proteomes" id="UP000280296">
    <property type="component" value="Unassembled WGS sequence"/>
</dbReference>
<organism evidence="6 7">
    <name type="scientific">Tautonia sociabilis</name>
    <dbReference type="NCBI Taxonomy" id="2080755"/>
    <lineage>
        <taxon>Bacteria</taxon>
        <taxon>Pseudomonadati</taxon>
        <taxon>Planctomycetota</taxon>
        <taxon>Planctomycetia</taxon>
        <taxon>Isosphaerales</taxon>
        <taxon>Isosphaeraceae</taxon>
        <taxon>Tautonia</taxon>
    </lineage>
</organism>
<feature type="region of interest" description="Disordered" evidence="1">
    <location>
        <begin position="123"/>
        <end position="156"/>
    </location>
</feature>
<gene>
    <name evidence="6" type="ORF">TsocGM_19875</name>
</gene>
<evidence type="ECO:0000259" key="4">
    <source>
        <dbReference type="Pfam" id="PF07587"/>
    </source>
</evidence>
<dbReference type="OrthoDB" id="127107at2"/>
<keyword evidence="2" id="KW-0732">Signal</keyword>
<feature type="domain" description="DUF1553" evidence="4">
    <location>
        <begin position="653"/>
        <end position="904"/>
    </location>
</feature>
<dbReference type="RefSeq" id="WP_126727209.1">
    <property type="nucleotide sequence ID" value="NZ_RYZH01000046.1"/>
</dbReference>
<protein>
    <submittedName>
        <fullName evidence="6">DUF1553 domain-containing protein</fullName>
    </submittedName>
</protein>
<dbReference type="GO" id="GO:0020037">
    <property type="term" value="F:heme binding"/>
    <property type="evidence" value="ECO:0007669"/>
    <property type="project" value="InterPro"/>
</dbReference>
<keyword evidence="7" id="KW-1185">Reference proteome</keyword>
<feature type="signal peptide" evidence="2">
    <location>
        <begin position="1"/>
        <end position="24"/>
    </location>
</feature>
<feature type="domain" description="DUF1549" evidence="3">
    <location>
        <begin position="162"/>
        <end position="368"/>
    </location>
</feature>
<dbReference type="Pfam" id="PF07583">
    <property type="entry name" value="PSCyt2"/>
    <property type="match status" value="1"/>
</dbReference>
<dbReference type="SUPFAM" id="SSF46626">
    <property type="entry name" value="Cytochrome c"/>
    <property type="match status" value="1"/>
</dbReference>
<feature type="chain" id="PRO_5019192828" evidence="2">
    <location>
        <begin position="25"/>
        <end position="928"/>
    </location>
</feature>
<evidence type="ECO:0000259" key="3">
    <source>
        <dbReference type="Pfam" id="PF07583"/>
    </source>
</evidence>
<reference evidence="6 7" key="2">
    <citation type="submission" date="2019-01" db="EMBL/GenBank/DDBJ databases">
        <title>Tautonia sociabilis, a novel thermotolerant planctomycete of Isosphaeraceae family, isolated from a 4000 m deep subterranean habitat.</title>
        <authorList>
            <person name="Kovaleva O.L."/>
            <person name="Elcheninov A.G."/>
            <person name="Van Heerden E."/>
            <person name="Toshchakov S.V."/>
            <person name="Novikov A."/>
            <person name="Bonch-Osmolovskaya E.A."/>
            <person name="Kublanov I.V."/>
        </authorList>
    </citation>
    <scope>NUCLEOTIDE SEQUENCE [LARGE SCALE GENOMIC DNA]</scope>
    <source>
        <strain evidence="6 7">GM2012</strain>
    </source>
</reference>
<evidence type="ECO:0000256" key="1">
    <source>
        <dbReference type="SAM" id="MobiDB-lite"/>
    </source>
</evidence>
<proteinExistence type="predicted"/>
<reference evidence="6 7" key="1">
    <citation type="submission" date="2018-12" db="EMBL/GenBank/DDBJ databases">
        <authorList>
            <person name="Toschakov S.V."/>
        </authorList>
    </citation>
    <scope>NUCLEOTIDE SEQUENCE [LARGE SCALE GENOMIC DNA]</scope>
    <source>
        <strain evidence="6 7">GM2012</strain>
    </source>
</reference>
<name>A0A432MF98_9BACT</name>